<proteinExistence type="predicted"/>
<dbReference type="Proteomes" id="UP000503251">
    <property type="component" value="Chromosome"/>
</dbReference>
<dbReference type="RefSeq" id="WP_144305184.1">
    <property type="nucleotide sequence ID" value="NZ_CP039543.1"/>
</dbReference>
<dbReference type="PIRSF" id="PIRSF006593">
    <property type="entry name" value="UCP006593"/>
    <property type="match status" value="1"/>
</dbReference>
<dbReference type="SUPFAM" id="SSF111321">
    <property type="entry name" value="AF1104-like"/>
    <property type="match status" value="1"/>
</dbReference>
<evidence type="ECO:0000313" key="5">
    <source>
        <dbReference type="Proteomes" id="UP000503251"/>
    </source>
</evidence>
<dbReference type="InterPro" id="IPR014444">
    <property type="entry name" value="PH1575-like"/>
</dbReference>
<dbReference type="InterPro" id="IPR002791">
    <property type="entry name" value="ARMT1-like_metal-bd"/>
</dbReference>
<evidence type="ECO:0000313" key="2">
    <source>
        <dbReference type="EMBL" id="QJT10582.1"/>
    </source>
</evidence>
<sequence length="284" mass="30534">MRTSSDCFACFMEQAARGAWQIAPDDTALRERLVRQMAELLAGADLDRPPPDLAAEYYPVLTEANGGADLFAGHKEQANTRVLALLPQLETYVQGSDDPLRAALGLSLVGNYIDAGVGIEYDWEHALEAEKDAPWGRDAYPAFRERIAPGAKVLILGDNAGEIGLDTLLVKELASLGAEVAYAVRETPVLNDATMEDAEIVGLTRLCRVLSSGSDAPGAVLGRLNPQTRLLMDEADVLLSKGQGNFESLEGRMGNVFFALKAKCRAVALALDVPQGSSVFVHYE</sequence>
<dbReference type="Pfam" id="PF01937">
    <property type="entry name" value="ARMT1-like_dom"/>
    <property type="match status" value="1"/>
</dbReference>
<dbReference type="Gene3D" id="1.10.285.20">
    <property type="entry name" value="Uncharacterised protein PF01937, DUF89, domain 2"/>
    <property type="match status" value="1"/>
</dbReference>
<dbReference type="AlphaFoldDB" id="A0A6P1ZI62"/>
<dbReference type="Proteomes" id="UP000434052">
    <property type="component" value="Unassembled WGS sequence"/>
</dbReference>
<accession>A0A6P1ZI62</accession>
<dbReference type="EMBL" id="QMIF01000005">
    <property type="protein sequence ID" value="TVM34186.1"/>
    <property type="molecule type" value="Genomic_DNA"/>
</dbReference>
<reference evidence="3 4" key="1">
    <citation type="submission" date="2018-06" db="EMBL/GenBank/DDBJ databases">
        <title>Complete genome of Desulfovibrio marinus P48SEP.</title>
        <authorList>
            <person name="Crispim J.S."/>
            <person name="Vidigal P.M.P."/>
            <person name="Silva L.C.F."/>
            <person name="Araujo L.C."/>
            <person name="Laguardia C.N."/>
            <person name="Dias R.S."/>
            <person name="Sousa M.P."/>
            <person name="Paula S.O."/>
            <person name="Silva C."/>
        </authorList>
    </citation>
    <scope>NUCLEOTIDE SEQUENCE [LARGE SCALE GENOMIC DNA]</scope>
    <source>
        <strain evidence="3 4">P48SEP</strain>
    </source>
</reference>
<feature type="domain" description="Damage-control phosphatase ARMT1-like metal-binding" evidence="1">
    <location>
        <begin position="3"/>
        <end position="279"/>
    </location>
</feature>
<dbReference type="EMBL" id="CP039543">
    <property type="protein sequence ID" value="QJT10582.1"/>
    <property type="molecule type" value="Genomic_DNA"/>
</dbReference>
<evidence type="ECO:0000259" key="1">
    <source>
        <dbReference type="Pfam" id="PF01937"/>
    </source>
</evidence>
<organism evidence="3 4">
    <name type="scientific">Oceanidesulfovibrio marinus</name>
    <dbReference type="NCBI Taxonomy" id="370038"/>
    <lineage>
        <taxon>Bacteria</taxon>
        <taxon>Pseudomonadati</taxon>
        <taxon>Thermodesulfobacteriota</taxon>
        <taxon>Desulfovibrionia</taxon>
        <taxon>Desulfovibrionales</taxon>
        <taxon>Desulfovibrionaceae</taxon>
        <taxon>Oceanidesulfovibrio</taxon>
    </lineage>
</organism>
<dbReference type="Gene3D" id="3.40.50.10880">
    <property type="entry name" value="Uncharacterised protein PF01937, DUF89, domain 3"/>
    <property type="match status" value="1"/>
</dbReference>
<dbReference type="InterPro" id="IPR036075">
    <property type="entry name" value="ARMT-1-like_metal-bd_sf"/>
</dbReference>
<keyword evidence="5" id="KW-1185">Reference proteome</keyword>
<evidence type="ECO:0000313" key="4">
    <source>
        <dbReference type="Proteomes" id="UP000434052"/>
    </source>
</evidence>
<protein>
    <submittedName>
        <fullName evidence="2">DUF89 family protein</fullName>
    </submittedName>
</protein>
<dbReference type="OrthoDB" id="9796465at2"/>
<name>A0A6P1ZI62_9BACT</name>
<gene>
    <name evidence="3" type="ORF">DQK91_09860</name>
    <name evidence="2" type="ORF">E8L03_17380</name>
</gene>
<evidence type="ECO:0000313" key="3">
    <source>
        <dbReference type="EMBL" id="TVM34186.1"/>
    </source>
</evidence>
<reference evidence="2 5" key="2">
    <citation type="submission" date="2019-04" db="EMBL/GenBank/DDBJ databases">
        <title>Isolation and culture of sulfate reducing bacteria from the cold seep of the South China Sea.</title>
        <authorList>
            <person name="Sun C."/>
            <person name="Liu R."/>
        </authorList>
    </citation>
    <scope>NUCLEOTIDE SEQUENCE [LARGE SCALE GENOMIC DNA]</scope>
    <source>
        <strain evidence="2 5">CS1</strain>
    </source>
</reference>